<feature type="region of interest" description="Disordered" evidence="1">
    <location>
        <begin position="43"/>
        <end position="68"/>
    </location>
</feature>
<evidence type="ECO:0000313" key="2">
    <source>
        <dbReference type="EMBL" id="KGN40769.1"/>
    </source>
</evidence>
<dbReference type="EMBL" id="AVPL01000032">
    <property type="protein sequence ID" value="KGN40769.1"/>
    <property type="molecule type" value="Genomic_DNA"/>
</dbReference>
<sequence length="252" mass="25272">MVSVRDDEPDPTGMRDLLRSMPDPGPMPDDLVARIHASLSDLGPLDVEPAAPGSAGVPRETSGRDRGSWLARHGGKLAVAAVLVIGGGVLADDLLGMGAGAGDTASESTAGGSGEEQGAAGADSGQERDTSGVVTLPGPVVVRLSERDYSSTSLSTEVAARIIGPEVSPQTGPLTAESPAIGPIGSELGVRSCLEALGLPRDTAADVELARVDGAPAAVLVVTVEGERTAYAVRRECTTGNPSLLAGPVPLS</sequence>
<gene>
    <name evidence="2" type="ORF">N801_12490</name>
</gene>
<dbReference type="eggNOG" id="ENOG5034CHG">
    <property type="taxonomic scope" value="Bacteria"/>
</dbReference>
<accession>A0A0A0JVP9</accession>
<name>A0A0A0JVP9_9MICO</name>
<keyword evidence="3" id="KW-1185">Reference proteome</keyword>
<dbReference type="Proteomes" id="UP000030013">
    <property type="component" value="Unassembled WGS sequence"/>
</dbReference>
<feature type="region of interest" description="Disordered" evidence="1">
    <location>
        <begin position="102"/>
        <end position="133"/>
    </location>
</feature>
<dbReference type="STRING" id="1385519.N801_12490"/>
<protein>
    <submittedName>
        <fullName evidence="2">Uncharacterized protein</fullName>
    </submittedName>
</protein>
<reference evidence="2 3" key="1">
    <citation type="submission" date="2013-08" db="EMBL/GenBank/DDBJ databases">
        <title>The genome sequence of Knoellia aerolata.</title>
        <authorList>
            <person name="Zhu W."/>
            <person name="Wang G."/>
        </authorList>
    </citation>
    <scope>NUCLEOTIDE SEQUENCE [LARGE SCALE GENOMIC DNA]</scope>
    <source>
        <strain evidence="2 3">DSM 18566</strain>
    </source>
</reference>
<proteinExistence type="predicted"/>
<dbReference type="AlphaFoldDB" id="A0A0A0JVP9"/>
<feature type="compositionally biased region" description="Low complexity" evidence="1">
    <location>
        <begin position="102"/>
        <end position="124"/>
    </location>
</feature>
<comment type="caution">
    <text evidence="2">The sequence shown here is derived from an EMBL/GenBank/DDBJ whole genome shotgun (WGS) entry which is preliminary data.</text>
</comment>
<organism evidence="2 3">
    <name type="scientific">Knoellia aerolata DSM 18566</name>
    <dbReference type="NCBI Taxonomy" id="1385519"/>
    <lineage>
        <taxon>Bacteria</taxon>
        <taxon>Bacillati</taxon>
        <taxon>Actinomycetota</taxon>
        <taxon>Actinomycetes</taxon>
        <taxon>Micrococcales</taxon>
        <taxon>Intrasporangiaceae</taxon>
        <taxon>Knoellia</taxon>
    </lineage>
</organism>
<evidence type="ECO:0000256" key="1">
    <source>
        <dbReference type="SAM" id="MobiDB-lite"/>
    </source>
</evidence>
<feature type="region of interest" description="Disordered" evidence="1">
    <location>
        <begin position="1"/>
        <end position="31"/>
    </location>
</feature>
<evidence type="ECO:0000313" key="3">
    <source>
        <dbReference type="Proteomes" id="UP000030013"/>
    </source>
</evidence>